<proteinExistence type="predicted"/>
<reference evidence="1" key="2">
    <citation type="submission" date="2020-05" db="UniProtKB">
        <authorList>
            <consortium name="EnsemblMetazoa"/>
        </authorList>
    </citation>
    <scope>IDENTIFICATION</scope>
    <source>
        <strain evidence="1">Epiroticus2</strain>
    </source>
</reference>
<dbReference type="VEuPathDB" id="VectorBase:AEPI007191"/>
<organism evidence="1 2">
    <name type="scientific">Anopheles epiroticus</name>
    <dbReference type="NCBI Taxonomy" id="199890"/>
    <lineage>
        <taxon>Eukaryota</taxon>
        <taxon>Metazoa</taxon>
        <taxon>Ecdysozoa</taxon>
        <taxon>Arthropoda</taxon>
        <taxon>Hexapoda</taxon>
        <taxon>Insecta</taxon>
        <taxon>Pterygota</taxon>
        <taxon>Neoptera</taxon>
        <taxon>Endopterygota</taxon>
        <taxon>Diptera</taxon>
        <taxon>Nematocera</taxon>
        <taxon>Culicoidea</taxon>
        <taxon>Culicidae</taxon>
        <taxon>Anophelinae</taxon>
        <taxon>Anopheles</taxon>
    </lineage>
</organism>
<accession>A0A182PJS6</accession>
<sequence>NGQSEPLSNVHSKPELFKYLNDNIAIELASSNLPGLERAKSIITRLQNKDLYIEIQRYTVNMAEEVKKYNDLQGKTVVAQATRRIQSTEQWFCSFNITFYKPLAGCEGVEIVSLEEARNLNDRSLTGEPSEAIEEYIVYCTVADPAVQSSAKHYFSQQLNWIG</sequence>
<dbReference type="Proteomes" id="UP000075885">
    <property type="component" value="Unassembled WGS sequence"/>
</dbReference>
<dbReference type="AlphaFoldDB" id="A0A182PJS6"/>
<evidence type="ECO:0000313" key="1">
    <source>
        <dbReference type="EnsemblMetazoa" id="AEPI007191-PA"/>
    </source>
</evidence>
<evidence type="ECO:0000313" key="2">
    <source>
        <dbReference type="Proteomes" id="UP000075885"/>
    </source>
</evidence>
<reference evidence="2" key="1">
    <citation type="submission" date="2013-03" db="EMBL/GenBank/DDBJ databases">
        <title>The Genome Sequence of Anopheles epiroticus epiroticus2.</title>
        <authorList>
            <consortium name="The Broad Institute Genomics Platform"/>
            <person name="Neafsey D.E."/>
            <person name="Howell P."/>
            <person name="Walker B."/>
            <person name="Young S.K."/>
            <person name="Zeng Q."/>
            <person name="Gargeya S."/>
            <person name="Fitzgerald M."/>
            <person name="Haas B."/>
            <person name="Abouelleil A."/>
            <person name="Allen A.W."/>
            <person name="Alvarado L."/>
            <person name="Arachchi H.M."/>
            <person name="Berlin A.M."/>
            <person name="Chapman S.B."/>
            <person name="Gainer-Dewar J."/>
            <person name="Goldberg J."/>
            <person name="Griggs A."/>
            <person name="Gujja S."/>
            <person name="Hansen M."/>
            <person name="Howarth C."/>
            <person name="Imamovic A."/>
            <person name="Ireland A."/>
            <person name="Larimer J."/>
            <person name="McCowan C."/>
            <person name="Murphy C."/>
            <person name="Pearson M."/>
            <person name="Poon T.W."/>
            <person name="Priest M."/>
            <person name="Roberts A."/>
            <person name="Saif S."/>
            <person name="Shea T."/>
            <person name="Sisk P."/>
            <person name="Sykes S."/>
            <person name="Wortman J."/>
            <person name="Nusbaum C."/>
            <person name="Birren B."/>
        </authorList>
    </citation>
    <scope>NUCLEOTIDE SEQUENCE [LARGE SCALE GENOMIC DNA]</scope>
    <source>
        <strain evidence="2">Epiroticus2</strain>
    </source>
</reference>
<dbReference type="EnsemblMetazoa" id="AEPI007191-RA">
    <property type="protein sequence ID" value="AEPI007191-PA"/>
    <property type="gene ID" value="AEPI007191"/>
</dbReference>
<name>A0A182PJS6_9DIPT</name>
<protein>
    <submittedName>
        <fullName evidence="1">Uncharacterized protein</fullName>
    </submittedName>
</protein>
<keyword evidence="2" id="KW-1185">Reference proteome</keyword>